<dbReference type="InterPro" id="IPR007437">
    <property type="entry name" value="DUF486"/>
</dbReference>
<keyword evidence="1" id="KW-0812">Transmembrane</keyword>
<feature type="transmembrane region" description="Helical" evidence="1">
    <location>
        <begin position="97"/>
        <end position="115"/>
    </location>
</feature>
<reference evidence="3" key="1">
    <citation type="journal article" date="2019" name="Int. J. Syst. Evol. Microbiol.">
        <title>The Global Catalogue of Microorganisms (GCM) 10K type strain sequencing project: providing services to taxonomists for standard genome sequencing and annotation.</title>
        <authorList>
            <consortium name="The Broad Institute Genomics Platform"/>
            <consortium name="The Broad Institute Genome Sequencing Center for Infectious Disease"/>
            <person name="Wu L."/>
            <person name="Ma J."/>
        </authorList>
    </citation>
    <scope>NUCLEOTIDE SEQUENCE [LARGE SCALE GENOMIC DNA]</scope>
    <source>
        <strain evidence="3">CGMCC 1.15959</strain>
    </source>
</reference>
<feature type="transmembrane region" description="Helical" evidence="1">
    <location>
        <begin position="71"/>
        <end position="88"/>
    </location>
</feature>
<dbReference type="PANTHER" id="PTHR38482:SF1">
    <property type="entry name" value="DMT FAMILY PROTEIN"/>
    <property type="match status" value="1"/>
</dbReference>
<dbReference type="EMBL" id="BMKL01000001">
    <property type="protein sequence ID" value="GGD95095.1"/>
    <property type="molecule type" value="Genomic_DNA"/>
</dbReference>
<dbReference type="Proteomes" id="UP000619041">
    <property type="component" value="Unassembled WGS sequence"/>
</dbReference>
<accession>A0ABQ1S8C5</accession>
<organism evidence="2 3">
    <name type="scientific">Tsuneonella deserti</name>
    <dbReference type="NCBI Taxonomy" id="2035528"/>
    <lineage>
        <taxon>Bacteria</taxon>
        <taxon>Pseudomonadati</taxon>
        <taxon>Pseudomonadota</taxon>
        <taxon>Alphaproteobacteria</taxon>
        <taxon>Sphingomonadales</taxon>
        <taxon>Erythrobacteraceae</taxon>
        <taxon>Tsuneonella</taxon>
    </lineage>
</organism>
<comment type="caution">
    <text evidence="2">The sequence shown here is derived from an EMBL/GenBank/DDBJ whole genome shotgun (WGS) entry which is preliminary data.</text>
</comment>
<feature type="transmembrane region" description="Helical" evidence="1">
    <location>
        <begin position="32"/>
        <end position="51"/>
    </location>
</feature>
<keyword evidence="1" id="KW-0472">Membrane</keyword>
<protein>
    <submittedName>
        <fullName evidence="2">Membrane protein</fullName>
    </submittedName>
</protein>
<dbReference type="InterPro" id="IPR037185">
    <property type="entry name" value="EmrE-like"/>
</dbReference>
<evidence type="ECO:0000313" key="3">
    <source>
        <dbReference type="Proteomes" id="UP000619041"/>
    </source>
</evidence>
<evidence type="ECO:0000256" key="1">
    <source>
        <dbReference type="SAM" id="Phobius"/>
    </source>
</evidence>
<sequence length="116" mass="12635">MNWTMLAPVGLLALSNVVMNVAWYGHLKMPHMAVWLAILMAWVIALFEYGLAVPANRIGAASYSLAELKTIQEVLSLSAFVLIAWILFDQRPGPSQIAGFAFIAGGAWLVFKAPFG</sequence>
<feature type="transmembrane region" description="Helical" evidence="1">
    <location>
        <begin position="6"/>
        <end position="25"/>
    </location>
</feature>
<dbReference type="SUPFAM" id="SSF103481">
    <property type="entry name" value="Multidrug resistance efflux transporter EmrE"/>
    <property type="match status" value="1"/>
</dbReference>
<keyword evidence="3" id="KW-1185">Reference proteome</keyword>
<dbReference type="RefSeq" id="WP_229658480.1">
    <property type="nucleotide sequence ID" value="NZ_BMKL01000001.1"/>
</dbReference>
<dbReference type="Pfam" id="PF04342">
    <property type="entry name" value="DMT_6"/>
    <property type="match status" value="1"/>
</dbReference>
<gene>
    <name evidence="2" type="ORF">GCM10011515_13640</name>
</gene>
<keyword evidence="1" id="KW-1133">Transmembrane helix</keyword>
<evidence type="ECO:0000313" key="2">
    <source>
        <dbReference type="EMBL" id="GGD95095.1"/>
    </source>
</evidence>
<dbReference type="PANTHER" id="PTHR38482">
    <property type="entry name" value="DMT FAMILY PROTEIN"/>
    <property type="match status" value="1"/>
</dbReference>
<proteinExistence type="predicted"/>
<name>A0ABQ1S8C5_9SPHN</name>